<evidence type="ECO:0000256" key="2">
    <source>
        <dbReference type="ARBA" id="ARBA00022485"/>
    </source>
</evidence>
<dbReference type="InterPro" id="IPR000445">
    <property type="entry name" value="HhH_motif"/>
</dbReference>
<dbReference type="InterPro" id="IPR011257">
    <property type="entry name" value="DNA_glycosylase"/>
</dbReference>
<evidence type="ECO:0000256" key="10">
    <source>
        <dbReference type="ARBA" id="ARBA00023239"/>
    </source>
</evidence>
<dbReference type="GO" id="GO:0051539">
    <property type="term" value="F:4 iron, 4 sulfur cluster binding"/>
    <property type="evidence" value="ECO:0007669"/>
    <property type="project" value="UniProtKB-UniRule"/>
</dbReference>
<dbReference type="CDD" id="cd00056">
    <property type="entry name" value="ENDO3c"/>
    <property type="match status" value="1"/>
</dbReference>
<dbReference type="InterPro" id="IPR003265">
    <property type="entry name" value="HhH-GPD_domain"/>
</dbReference>
<dbReference type="HAMAP" id="MF_00942">
    <property type="entry name" value="Nth"/>
    <property type="match status" value="1"/>
</dbReference>
<dbReference type="GO" id="GO:0019104">
    <property type="term" value="F:DNA N-glycosylase activity"/>
    <property type="evidence" value="ECO:0007669"/>
    <property type="project" value="UniProtKB-UniRule"/>
</dbReference>
<evidence type="ECO:0000259" key="13">
    <source>
        <dbReference type="SMART" id="SM00478"/>
    </source>
</evidence>
<protein>
    <recommendedName>
        <fullName evidence="12">Endonuclease III</fullName>
        <ecNumber evidence="12">4.2.99.18</ecNumber>
    </recommendedName>
    <alternativeName>
        <fullName evidence="12">DNA-(apurinic or apyrimidinic site) lyase</fullName>
    </alternativeName>
</protein>
<keyword evidence="7 12" id="KW-0411">Iron-sulfur</keyword>
<keyword evidence="11 12" id="KW-0326">Glycosidase</keyword>
<evidence type="ECO:0000256" key="11">
    <source>
        <dbReference type="ARBA" id="ARBA00023295"/>
    </source>
</evidence>
<dbReference type="EMBL" id="OBEI01000003">
    <property type="protein sequence ID" value="SNZ07892.1"/>
    <property type="molecule type" value="Genomic_DNA"/>
</dbReference>
<dbReference type="PANTHER" id="PTHR10359">
    <property type="entry name" value="A/G-SPECIFIC ADENINE GLYCOSYLASE/ENDONUCLEASE III"/>
    <property type="match status" value="1"/>
</dbReference>
<organism evidence="14 15">
    <name type="scientific">Persephonella hydrogeniphila</name>
    <dbReference type="NCBI Taxonomy" id="198703"/>
    <lineage>
        <taxon>Bacteria</taxon>
        <taxon>Pseudomonadati</taxon>
        <taxon>Aquificota</taxon>
        <taxon>Aquificia</taxon>
        <taxon>Aquificales</taxon>
        <taxon>Hydrogenothermaceae</taxon>
        <taxon>Persephonella</taxon>
    </lineage>
</organism>
<dbReference type="PROSITE" id="PS01155">
    <property type="entry name" value="ENDONUCLEASE_III_2"/>
    <property type="match status" value="1"/>
</dbReference>
<evidence type="ECO:0000256" key="9">
    <source>
        <dbReference type="ARBA" id="ARBA00023204"/>
    </source>
</evidence>
<evidence type="ECO:0000313" key="14">
    <source>
        <dbReference type="EMBL" id="SNZ07892.1"/>
    </source>
</evidence>
<dbReference type="Gene3D" id="1.10.1670.10">
    <property type="entry name" value="Helix-hairpin-Helix base-excision DNA repair enzymes (C-terminal)"/>
    <property type="match status" value="1"/>
</dbReference>
<feature type="binding site" evidence="12">
    <location>
        <position position="207"/>
    </location>
    <ligand>
        <name>[4Fe-4S] cluster</name>
        <dbReference type="ChEBI" id="CHEBI:49883"/>
    </ligand>
</feature>
<keyword evidence="6 12" id="KW-0408">Iron</keyword>
<keyword evidence="14" id="KW-0255">Endonuclease</keyword>
<comment type="function">
    <text evidence="12">DNA repair enzyme that has both DNA N-glycosylase activity and AP-lyase activity. The DNA N-glycosylase activity releases various damaged pyrimidines from DNA by cleaving the N-glycosidic bond, leaving an AP (apurinic/apyrimidinic) site. The AP-lyase activity cleaves the phosphodiester bond 3' to the AP site by a beta-elimination, leaving a 3'-terminal unsaturated sugar and a product with a terminal 5'-phosphate.</text>
</comment>
<dbReference type="Gene3D" id="1.10.340.30">
    <property type="entry name" value="Hypothetical protein, domain 2"/>
    <property type="match status" value="1"/>
</dbReference>
<dbReference type="InterPro" id="IPR005759">
    <property type="entry name" value="Nth"/>
</dbReference>
<dbReference type="GO" id="GO:0140078">
    <property type="term" value="F:class I DNA-(apurinic or apyrimidinic site) endonuclease activity"/>
    <property type="evidence" value="ECO:0007669"/>
    <property type="project" value="UniProtKB-EC"/>
</dbReference>
<dbReference type="FunFam" id="1.10.1670.10:FF:000001">
    <property type="entry name" value="Endonuclease III"/>
    <property type="match status" value="1"/>
</dbReference>
<dbReference type="PIRSF" id="PIRSF001435">
    <property type="entry name" value="Nth"/>
    <property type="match status" value="1"/>
</dbReference>
<dbReference type="SMART" id="SM00478">
    <property type="entry name" value="ENDO3c"/>
    <property type="match status" value="1"/>
</dbReference>
<evidence type="ECO:0000256" key="7">
    <source>
        <dbReference type="ARBA" id="ARBA00023014"/>
    </source>
</evidence>
<dbReference type="Pfam" id="PF00633">
    <property type="entry name" value="HHH"/>
    <property type="match status" value="1"/>
</dbReference>
<dbReference type="GO" id="GO:0003677">
    <property type="term" value="F:DNA binding"/>
    <property type="evidence" value="ECO:0007669"/>
    <property type="project" value="UniProtKB-UniRule"/>
</dbReference>
<dbReference type="InterPro" id="IPR023170">
    <property type="entry name" value="HhH_base_excis_C"/>
</dbReference>
<evidence type="ECO:0000256" key="5">
    <source>
        <dbReference type="ARBA" id="ARBA00022801"/>
    </source>
</evidence>
<dbReference type="InterPro" id="IPR004036">
    <property type="entry name" value="Endonuclease-III-like_CS2"/>
</dbReference>
<dbReference type="AlphaFoldDB" id="A0A285NEG5"/>
<dbReference type="GO" id="GO:0046872">
    <property type="term" value="F:metal ion binding"/>
    <property type="evidence" value="ECO:0007669"/>
    <property type="project" value="UniProtKB-KW"/>
</dbReference>
<proteinExistence type="inferred from homology"/>
<keyword evidence="2 12" id="KW-0004">4Fe-4S</keyword>
<dbReference type="RefSeq" id="WP_245844822.1">
    <property type="nucleotide sequence ID" value="NZ_OBEI01000003.1"/>
</dbReference>
<feature type="binding site" evidence="12">
    <location>
        <position position="210"/>
    </location>
    <ligand>
        <name>[4Fe-4S] cluster</name>
        <dbReference type="ChEBI" id="CHEBI:49883"/>
    </ligand>
</feature>
<keyword evidence="4 12" id="KW-0227">DNA damage</keyword>
<keyword evidence="9 12" id="KW-0234">DNA repair</keyword>
<keyword evidence="8 12" id="KW-0238">DNA-binding</keyword>
<dbReference type="InterPro" id="IPR004035">
    <property type="entry name" value="Endouclease-III_FeS-bd_BS"/>
</dbReference>
<feature type="binding site" evidence="12">
    <location>
        <position position="200"/>
    </location>
    <ligand>
        <name>[4Fe-4S] cluster</name>
        <dbReference type="ChEBI" id="CHEBI:49883"/>
    </ligand>
</feature>
<dbReference type="NCBIfam" id="TIGR01083">
    <property type="entry name" value="nth"/>
    <property type="match status" value="1"/>
</dbReference>
<keyword evidence="10 12" id="KW-0456">Lyase</keyword>
<sequence length="223" mass="25501">MKKKGNKKASSKITVKFTEEELIKRLKKHFPEPWIDLNFETPFQLLVATILAAQTTDKKVNEITPVFFKKFPDPFAVAKAPLKEIEETIKSINYYRRKAKLIKECCKVLVEEFDGIVPDNIDDLVKLPGVGRKTASVILVNAFNKPAIVVDTHVKRVSKRLGLTVSDNPDKIEKDLANFFSKENWVYISKALVLFGRYICKSKNPLCKECHLSDICPYENKNL</sequence>
<keyword evidence="14" id="KW-0540">Nuclease</keyword>
<accession>A0A285NEG5</accession>
<dbReference type="SUPFAM" id="SSF48150">
    <property type="entry name" value="DNA-glycosylase"/>
    <property type="match status" value="1"/>
</dbReference>
<feature type="domain" description="HhH-GPD" evidence="13">
    <location>
        <begin position="51"/>
        <end position="198"/>
    </location>
</feature>
<name>A0A285NEG5_9AQUI</name>
<dbReference type="PROSITE" id="PS00764">
    <property type="entry name" value="ENDONUCLEASE_III_1"/>
    <property type="match status" value="1"/>
</dbReference>
<dbReference type="GO" id="GO:0006285">
    <property type="term" value="P:base-excision repair, AP site formation"/>
    <property type="evidence" value="ECO:0007669"/>
    <property type="project" value="TreeGrafter"/>
</dbReference>
<evidence type="ECO:0000256" key="8">
    <source>
        <dbReference type="ARBA" id="ARBA00023125"/>
    </source>
</evidence>
<reference evidence="15" key="1">
    <citation type="submission" date="2017-09" db="EMBL/GenBank/DDBJ databases">
        <authorList>
            <person name="Varghese N."/>
            <person name="Submissions S."/>
        </authorList>
    </citation>
    <scope>NUCLEOTIDE SEQUENCE [LARGE SCALE GENOMIC DNA]</scope>
    <source>
        <strain evidence="15">DSM 15103</strain>
    </source>
</reference>
<evidence type="ECO:0000256" key="6">
    <source>
        <dbReference type="ARBA" id="ARBA00023004"/>
    </source>
</evidence>
<evidence type="ECO:0000256" key="3">
    <source>
        <dbReference type="ARBA" id="ARBA00022723"/>
    </source>
</evidence>
<evidence type="ECO:0000256" key="4">
    <source>
        <dbReference type="ARBA" id="ARBA00022763"/>
    </source>
</evidence>
<dbReference type="Proteomes" id="UP000219036">
    <property type="component" value="Unassembled WGS sequence"/>
</dbReference>
<comment type="similarity">
    <text evidence="1 12">Belongs to the Nth/MutY family.</text>
</comment>
<evidence type="ECO:0000256" key="12">
    <source>
        <dbReference type="HAMAP-Rule" id="MF_00942"/>
    </source>
</evidence>
<dbReference type="EC" id="4.2.99.18" evidence="12"/>
<dbReference type="FunFam" id="1.10.340.30:FF:000001">
    <property type="entry name" value="Endonuclease III"/>
    <property type="match status" value="1"/>
</dbReference>
<keyword evidence="15" id="KW-1185">Reference proteome</keyword>
<dbReference type="PANTHER" id="PTHR10359:SF18">
    <property type="entry name" value="ENDONUCLEASE III"/>
    <property type="match status" value="1"/>
</dbReference>
<keyword evidence="5 12" id="KW-0378">Hydrolase</keyword>
<gene>
    <name evidence="12" type="primary">nth</name>
    <name evidence="14" type="ORF">SAMN06265182_1076</name>
</gene>
<keyword evidence="3 12" id="KW-0479">Metal-binding</keyword>
<evidence type="ECO:0000256" key="1">
    <source>
        <dbReference type="ARBA" id="ARBA00008343"/>
    </source>
</evidence>
<comment type="cofactor">
    <cofactor evidence="12">
        <name>[4Fe-4S] cluster</name>
        <dbReference type="ChEBI" id="CHEBI:49883"/>
    </cofactor>
    <text evidence="12">Binds 1 [4Fe-4S] cluster.</text>
</comment>
<dbReference type="Pfam" id="PF00730">
    <property type="entry name" value="HhH-GPD"/>
    <property type="match status" value="1"/>
</dbReference>
<evidence type="ECO:0000313" key="15">
    <source>
        <dbReference type="Proteomes" id="UP000219036"/>
    </source>
</evidence>
<comment type="catalytic activity">
    <reaction evidence="12">
        <text>2'-deoxyribonucleotide-(2'-deoxyribose 5'-phosphate)-2'-deoxyribonucleotide-DNA = a 3'-end 2'-deoxyribonucleotide-(2,3-dehydro-2,3-deoxyribose 5'-phosphate)-DNA + a 5'-end 5'-phospho-2'-deoxyribonucleoside-DNA + H(+)</text>
        <dbReference type="Rhea" id="RHEA:66592"/>
        <dbReference type="Rhea" id="RHEA-COMP:13180"/>
        <dbReference type="Rhea" id="RHEA-COMP:16897"/>
        <dbReference type="Rhea" id="RHEA-COMP:17067"/>
        <dbReference type="ChEBI" id="CHEBI:15378"/>
        <dbReference type="ChEBI" id="CHEBI:136412"/>
        <dbReference type="ChEBI" id="CHEBI:157695"/>
        <dbReference type="ChEBI" id="CHEBI:167181"/>
        <dbReference type="EC" id="4.2.99.18"/>
    </reaction>
</comment>
<feature type="binding site" evidence="12">
    <location>
        <position position="216"/>
    </location>
    <ligand>
        <name>[4Fe-4S] cluster</name>
        <dbReference type="ChEBI" id="CHEBI:49883"/>
    </ligand>
</feature>